<proteinExistence type="predicted"/>
<protein>
    <submittedName>
        <fullName evidence="2">Uncharacterized protein</fullName>
    </submittedName>
</protein>
<comment type="caution">
    <text evidence="2">The sequence shown here is derived from an EMBL/GenBank/DDBJ whole genome shotgun (WGS) entry which is preliminary data.</text>
</comment>
<reference evidence="2 3" key="1">
    <citation type="submission" date="2020-08" db="EMBL/GenBank/DDBJ databases">
        <title>Genomic Encyclopedia of Type Strains, Phase IV (KMG-IV): sequencing the most valuable type-strain genomes for metagenomic binning, comparative biology and taxonomic classification.</title>
        <authorList>
            <person name="Goeker M."/>
        </authorList>
    </citation>
    <scope>NUCLEOTIDE SEQUENCE [LARGE SCALE GENOMIC DNA]</scope>
    <source>
        <strain evidence="2 3">DSM 29348</strain>
    </source>
</reference>
<feature type="signal peptide" evidence="1">
    <location>
        <begin position="1"/>
        <end position="21"/>
    </location>
</feature>
<sequence length="221" mass="23294">MMRKFLIAGLAVLASSHPVAAQERAEPPAAPSPAAAPADPFAQAIAARQVADFARRERDPHAMLTAARMLQQVPVSEGASMGEGEAAFSPDALFAEAKALARDDEALLLQIRLAQTASGRGVVASAFGKGLLRRVLDVSPRNAYRINVTARGGEPLRIGAIGDIGTNMYIRMIDASGKQVCLDDNADYAPVCAVTPRKSGQYRVDIGNKSAARSRTVVLSN</sequence>
<keyword evidence="3" id="KW-1185">Reference proteome</keyword>
<accession>A0A7W6DMG0</accession>
<feature type="chain" id="PRO_5031372923" evidence="1">
    <location>
        <begin position="22"/>
        <end position="221"/>
    </location>
</feature>
<name>A0A7W6DMG0_9SPHN</name>
<gene>
    <name evidence="2" type="ORF">GGR44_003085</name>
</gene>
<dbReference type="EMBL" id="JACIEB010000008">
    <property type="protein sequence ID" value="MBB3983397.1"/>
    <property type="molecule type" value="Genomic_DNA"/>
</dbReference>
<dbReference type="AlphaFoldDB" id="A0A7W6DMG0"/>
<evidence type="ECO:0000256" key="1">
    <source>
        <dbReference type="SAM" id="SignalP"/>
    </source>
</evidence>
<dbReference type="RefSeq" id="WP_183956333.1">
    <property type="nucleotide sequence ID" value="NZ_JACIEB010000008.1"/>
</dbReference>
<evidence type="ECO:0000313" key="3">
    <source>
        <dbReference type="Proteomes" id="UP000552757"/>
    </source>
</evidence>
<dbReference type="Proteomes" id="UP000552757">
    <property type="component" value="Unassembled WGS sequence"/>
</dbReference>
<keyword evidence="1" id="KW-0732">Signal</keyword>
<organism evidence="2 3">
    <name type="scientific">Sphingobium fontiphilum</name>
    <dbReference type="NCBI Taxonomy" id="944425"/>
    <lineage>
        <taxon>Bacteria</taxon>
        <taxon>Pseudomonadati</taxon>
        <taxon>Pseudomonadota</taxon>
        <taxon>Alphaproteobacteria</taxon>
        <taxon>Sphingomonadales</taxon>
        <taxon>Sphingomonadaceae</taxon>
        <taxon>Sphingobium</taxon>
    </lineage>
</organism>
<evidence type="ECO:0000313" key="2">
    <source>
        <dbReference type="EMBL" id="MBB3983397.1"/>
    </source>
</evidence>